<dbReference type="Pfam" id="PF01694">
    <property type="entry name" value="Rhomboid"/>
    <property type="match status" value="1"/>
</dbReference>
<dbReference type="InterPro" id="IPR022764">
    <property type="entry name" value="Peptidase_S54_rhomboid_dom"/>
</dbReference>
<organism evidence="7 8">
    <name type="scientific">Oryzomonas rubra</name>
    <dbReference type="NCBI Taxonomy" id="2509454"/>
    <lineage>
        <taxon>Bacteria</taxon>
        <taxon>Pseudomonadati</taxon>
        <taxon>Thermodesulfobacteriota</taxon>
        <taxon>Desulfuromonadia</taxon>
        <taxon>Geobacterales</taxon>
        <taxon>Geobacteraceae</taxon>
        <taxon>Oryzomonas</taxon>
    </lineage>
</organism>
<evidence type="ECO:0000313" key="8">
    <source>
        <dbReference type="Proteomes" id="UP000324298"/>
    </source>
</evidence>
<keyword evidence="8" id="KW-1185">Reference proteome</keyword>
<keyword evidence="4 5" id="KW-0472">Membrane</keyword>
<feature type="domain" description="Peptidase S54 rhomboid" evidence="6">
    <location>
        <begin position="144"/>
        <end position="279"/>
    </location>
</feature>
<keyword evidence="2 5" id="KW-0812">Transmembrane</keyword>
<evidence type="ECO:0000256" key="3">
    <source>
        <dbReference type="ARBA" id="ARBA00022989"/>
    </source>
</evidence>
<evidence type="ECO:0000256" key="1">
    <source>
        <dbReference type="ARBA" id="ARBA00004141"/>
    </source>
</evidence>
<reference evidence="7 8" key="1">
    <citation type="submission" date="2019-04" db="EMBL/GenBank/DDBJ databases">
        <title>Geobacter ruber sp. nov., ferric-reducing bacteria isolated from paddy soil.</title>
        <authorList>
            <person name="Xu Z."/>
            <person name="Masuda Y."/>
            <person name="Itoh H."/>
            <person name="Senoo K."/>
        </authorList>
    </citation>
    <scope>NUCLEOTIDE SEQUENCE [LARGE SCALE GENOMIC DNA]</scope>
    <source>
        <strain evidence="7 8">Red88</strain>
    </source>
</reference>
<dbReference type="AlphaFoldDB" id="A0A5A9XJE3"/>
<protein>
    <submittedName>
        <fullName evidence="7">Rhomboid family intramembrane serine protease</fullName>
    </submittedName>
</protein>
<keyword evidence="3 5" id="KW-1133">Transmembrane helix</keyword>
<dbReference type="GO" id="GO:0004252">
    <property type="term" value="F:serine-type endopeptidase activity"/>
    <property type="evidence" value="ECO:0007669"/>
    <property type="project" value="InterPro"/>
</dbReference>
<dbReference type="OrthoDB" id="9813074at2"/>
<accession>A0A5A9XJE3</accession>
<evidence type="ECO:0000256" key="4">
    <source>
        <dbReference type="ARBA" id="ARBA00023136"/>
    </source>
</evidence>
<dbReference type="InterPro" id="IPR035952">
    <property type="entry name" value="Rhomboid-like_sf"/>
</dbReference>
<dbReference type="PANTHER" id="PTHR43066">
    <property type="entry name" value="RHOMBOID-RELATED PROTEIN"/>
    <property type="match status" value="1"/>
</dbReference>
<keyword evidence="7" id="KW-0645">Protease</keyword>
<feature type="transmembrane region" description="Helical" evidence="5">
    <location>
        <begin position="264"/>
        <end position="284"/>
    </location>
</feature>
<dbReference type="GO" id="GO:0016020">
    <property type="term" value="C:membrane"/>
    <property type="evidence" value="ECO:0007669"/>
    <property type="project" value="UniProtKB-SubCell"/>
</dbReference>
<evidence type="ECO:0000256" key="2">
    <source>
        <dbReference type="ARBA" id="ARBA00022692"/>
    </source>
</evidence>
<evidence type="ECO:0000259" key="6">
    <source>
        <dbReference type="Pfam" id="PF01694"/>
    </source>
</evidence>
<feature type="transmembrane region" description="Helical" evidence="5">
    <location>
        <begin position="159"/>
        <end position="177"/>
    </location>
</feature>
<feature type="transmembrane region" description="Helical" evidence="5">
    <location>
        <begin position="184"/>
        <end position="205"/>
    </location>
</feature>
<evidence type="ECO:0000313" key="7">
    <source>
        <dbReference type="EMBL" id="KAA0891771.1"/>
    </source>
</evidence>
<dbReference type="Proteomes" id="UP000324298">
    <property type="component" value="Unassembled WGS sequence"/>
</dbReference>
<feature type="transmembrane region" description="Helical" evidence="5">
    <location>
        <begin position="242"/>
        <end position="258"/>
    </location>
</feature>
<sequence length="318" mass="34256">MEHTGEIREPYEEEWSEVTPWPVASSAIMPPSTGRVQLWALVLDARSVPCRLERSGGGLCLSVPASQLERAREELRLFEEKNRDWPPAALPAHPLAENTLATLSILVLLATFHNLTQLEGMLLTFSQPDWVALGTAQAAEIRGGQWWRLVTALTLHADSLHLVSNLAIGGIFVLFLCRELGSGLAWSLLLGAGILGNLANAYVQAPGHSSVGASTAVFGAVGILAALSLVRYRQQLQRRWPLPVASALALLALLGTEGKNTDLGAHLFGFLFGTCLGLLTEYLLGRYGRPGRLMNVLLALLSAVVVIAAWWAALAFGE</sequence>
<comment type="subcellular location">
    <subcellularLocation>
        <location evidence="1">Membrane</location>
        <topology evidence="1">Multi-pass membrane protein</topology>
    </subcellularLocation>
</comment>
<dbReference type="Gene3D" id="1.20.1540.10">
    <property type="entry name" value="Rhomboid-like"/>
    <property type="match status" value="1"/>
</dbReference>
<keyword evidence="7" id="KW-0378">Hydrolase</keyword>
<dbReference type="EMBL" id="SRSD01000005">
    <property type="protein sequence ID" value="KAA0891771.1"/>
    <property type="molecule type" value="Genomic_DNA"/>
</dbReference>
<dbReference type="RefSeq" id="WP_149307469.1">
    <property type="nucleotide sequence ID" value="NZ_SRSD01000005.1"/>
</dbReference>
<evidence type="ECO:0000256" key="5">
    <source>
        <dbReference type="SAM" id="Phobius"/>
    </source>
</evidence>
<feature type="transmembrane region" description="Helical" evidence="5">
    <location>
        <begin position="211"/>
        <end position="230"/>
    </location>
</feature>
<gene>
    <name evidence="7" type="ORF">ET418_10065</name>
</gene>
<proteinExistence type="predicted"/>
<dbReference type="GO" id="GO:0006508">
    <property type="term" value="P:proteolysis"/>
    <property type="evidence" value="ECO:0007669"/>
    <property type="project" value="UniProtKB-KW"/>
</dbReference>
<comment type="caution">
    <text evidence="7">The sequence shown here is derived from an EMBL/GenBank/DDBJ whole genome shotgun (WGS) entry which is preliminary data.</text>
</comment>
<feature type="transmembrane region" description="Helical" evidence="5">
    <location>
        <begin position="296"/>
        <end position="316"/>
    </location>
</feature>
<dbReference type="SUPFAM" id="SSF144091">
    <property type="entry name" value="Rhomboid-like"/>
    <property type="match status" value="1"/>
</dbReference>
<dbReference type="PANTHER" id="PTHR43066:SF5">
    <property type="entry name" value="RHOMBOID-LIKE PROTEIN 11, CHLOROPLASTIC-RELATED"/>
    <property type="match status" value="1"/>
</dbReference>
<name>A0A5A9XJE3_9BACT</name>